<name>A0A8U0SFT2_MUSPF</name>
<feature type="region of interest" description="Disordered" evidence="1">
    <location>
        <begin position="1"/>
        <end position="119"/>
    </location>
</feature>
<proteinExistence type="predicted"/>
<accession>A0A8U0SFT2</accession>
<feature type="compositionally biased region" description="Gly residues" evidence="1">
    <location>
        <begin position="100"/>
        <end position="110"/>
    </location>
</feature>
<feature type="compositionally biased region" description="Low complexity" evidence="1">
    <location>
        <begin position="42"/>
        <end position="58"/>
    </location>
</feature>
<reference evidence="3" key="1">
    <citation type="submission" date="2025-08" db="UniProtKB">
        <authorList>
            <consortium name="RefSeq"/>
        </authorList>
    </citation>
    <scope>IDENTIFICATION</scope>
    <source>
        <tissue evidence="3">Brain</tissue>
    </source>
</reference>
<feature type="compositionally biased region" description="Basic and acidic residues" evidence="1">
    <location>
        <begin position="59"/>
        <end position="70"/>
    </location>
</feature>
<feature type="compositionally biased region" description="Low complexity" evidence="1">
    <location>
        <begin position="80"/>
        <end position="94"/>
    </location>
</feature>
<evidence type="ECO:0000313" key="3">
    <source>
        <dbReference type="RefSeq" id="XP_044942085.1"/>
    </source>
</evidence>
<dbReference type="Proteomes" id="UP000000715">
    <property type="component" value="Unplaced"/>
</dbReference>
<sequence length="325" mass="34219">MENVKADSRGLCLEGAVSATSRKTQESPKSQRSQEALGGRTSPRARLRAAAAPGGSSAAKREANLSDSRRRAWGPSERVPSPAARARPALAAGGPRPPGLNGGGFCGLAGGPLENQPKLDPERVSLRSWEAGGRRRRGPCGMGARRRLEAEGGRKGRGRRELPTGPQRGVIPCPGGSSRPARLHCSRGSEEEIGLSASAPRQAPAALENSPLPLPPPPAQILHLQLEPHPCTHSSLWALRFCLPSQAALLQLNASKIFPAAASLPSTFLQPSRSVPSAEGPCPACYQVVKRISPKYFPNATAKGPSSRPSTSHLDACRLLWISSL</sequence>
<evidence type="ECO:0000313" key="2">
    <source>
        <dbReference type="Proteomes" id="UP000000715"/>
    </source>
</evidence>
<protein>
    <submittedName>
        <fullName evidence="3">Uncharacterized protein LOC106004172</fullName>
    </submittedName>
</protein>
<feature type="region of interest" description="Disordered" evidence="1">
    <location>
        <begin position="147"/>
        <end position="210"/>
    </location>
</feature>
<dbReference type="RefSeq" id="XP_044942085.1">
    <property type="nucleotide sequence ID" value="XM_045086150.1"/>
</dbReference>
<feature type="compositionally biased region" description="Polar residues" evidence="1">
    <location>
        <begin position="18"/>
        <end position="34"/>
    </location>
</feature>
<gene>
    <name evidence="3" type="primary">LOC106004172</name>
</gene>
<organism evidence="2 3">
    <name type="scientific">Mustela putorius furo</name>
    <name type="common">European domestic ferret</name>
    <name type="synonym">Mustela furo</name>
    <dbReference type="NCBI Taxonomy" id="9669"/>
    <lineage>
        <taxon>Eukaryota</taxon>
        <taxon>Metazoa</taxon>
        <taxon>Chordata</taxon>
        <taxon>Craniata</taxon>
        <taxon>Vertebrata</taxon>
        <taxon>Euteleostomi</taxon>
        <taxon>Mammalia</taxon>
        <taxon>Eutheria</taxon>
        <taxon>Laurasiatheria</taxon>
        <taxon>Carnivora</taxon>
        <taxon>Caniformia</taxon>
        <taxon>Musteloidea</taxon>
        <taxon>Mustelidae</taxon>
        <taxon>Mustelinae</taxon>
        <taxon>Mustela</taxon>
    </lineage>
</organism>
<keyword evidence="2" id="KW-1185">Reference proteome</keyword>
<dbReference type="GeneID" id="106004172"/>
<evidence type="ECO:0000256" key="1">
    <source>
        <dbReference type="SAM" id="MobiDB-lite"/>
    </source>
</evidence>
<feature type="compositionally biased region" description="Basic and acidic residues" evidence="1">
    <location>
        <begin position="147"/>
        <end position="162"/>
    </location>
</feature>
<dbReference type="AlphaFoldDB" id="A0A8U0SFT2"/>